<dbReference type="PROSITE" id="PS50850">
    <property type="entry name" value="MFS"/>
    <property type="match status" value="1"/>
</dbReference>
<dbReference type="InterPro" id="IPR036259">
    <property type="entry name" value="MFS_trans_sf"/>
</dbReference>
<evidence type="ECO:0000256" key="2">
    <source>
        <dbReference type="ARBA" id="ARBA00022692"/>
    </source>
</evidence>
<dbReference type="PANTHER" id="PTHR48021:SF1">
    <property type="entry name" value="GH07001P-RELATED"/>
    <property type="match status" value="1"/>
</dbReference>
<keyword evidence="3 5" id="KW-1133">Transmembrane helix</keyword>
<feature type="domain" description="Major facilitator superfamily (MFS) profile" evidence="6">
    <location>
        <begin position="9"/>
        <end position="247"/>
    </location>
</feature>
<feature type="transmembrane region" description="Helical" evidence="5">
    <location>
        <begin position="61"/>
        <end position="82"/>
    </location>
</feature>
<evidence type="ECO:0000256" key="3">
    <source>
        <dbReference type="ARBA" id="ARBA00022989"/>
    </source>
</evidence>
<dbReference type="InterPro" id="IPR050549">
    <property type="entry name" value="MFS_Trehalose_Transporter"/>
</dbReference>
<name>A0A2H1X0G9_SPOFR</name>
<evidence type="ECO:0000256" key="5">
    <source>
        <dbReference type="SAM" id="Phobius"/>
    </source>
</evidence>
<dbReference type="AlphaFoldDB" id="A0A2H1X0G9"/>
<evidence type="ECO:0000313" key="7">
    <source>
        <dbReference type="EMBL" id="SOQ58850.1"/>
    </source>
</evidence>
<dbReference type="InterPro" id="IPR005829">
    <property type="entry name" value="Sugar_transporter_CS"/>
</dbReference>
<dbReference type="GO" id="GO:0022857">
    <property type="term" value="F:transmembrane transporter activity"/>
    <property type="evidence" value="ECO:0007669"/>
    <property type="project" value="InterPro"/>
</dbReference>
<organism evidence="7">
    <name type="scientific">Spodoptera frugiperda</name>
    <name type="common">Fall armyworm</name>
    <dbReference type="NCBI Taxonomy" id="7108"/>
    <lineage>
        <taxon>Eukaryota</taxon>
        <taxon>Metazoa</taxon>
        <taxon>Ecdysozoa</taxon>
        <taxon>Arthropoda</taxon>
        <taxon>Hexapoda</taxon>
        <taxon>Insecta</taxon>
        <taxon>Pterygota</taxon>
        <taxon>Neoptera</taxon>
        <taxon>Endopterygota</taxon>
        <taxon>Lepidoptera</taxon>
        <taxon>Glossata</taxon>
        <taxon>Ditrysia</taxon>
        <taxon>Noctuoidea</taxon>
        <taxon>Noctuidae</taxon>
        <taxon>Amphipyrinae</taxon>
        <taxon>Spodoptera</taxon>
    </lineage>
</organism>
<dbReference type="GO" id="GO:0016020">
    <property type="term" value="C:membrane"/>
    <property type="evidence" value="ECO:0007669"/>
    <property type="project" value="UniProtKB-SubCell"/>
</dbReference>
<protein>
    <submittedName>
        <fullName evidence="7">SFRICE_034711</fullName>
    </submittedName>
</protein>
<feature type="transmembrane region" description="Helical" evidence="5">
    <location>
        <begin position="94"/>
        <end position="111"/>
    </location>
</feature>
<dbReference type="SUPFAM" id="SSF103473">
    <property type="entry name" value="MFS general substrate transporter"/>
    <property type="match status" value="1"/>
</dbReference>
<evidence type="ECO:0000259" key="6">
    <source>
        <dbReference type="PROSITE" id="PS50850"/>
    </source>
</evidence>
<dbReference type="EMBL" id="ODYU01012503">
    <property type="protein sequence ID" value="SOQ58850.1"/>
    <property type="molecule type" value="Genomic_DNA"/>
</dbReference>
<sequence length="247" mass="26737">MNDFSCSVITYEEIMGVTLQIIGTTIICLSCANMGILMAWPSSTILLFKSENTTLHRPMRAAEVSLLGSLPSIGCLIANPIAGLVLDRLGRKKSVTLSSLIFVIAWSIIALSSQVEVILTAMFIGGLGFAVFLESTIYISEICQDSIRGTMTSGPMQFYGFGILVSYFLGGCLTYHHMVYACLSLSVVGVLLLSVLKESPLTLMAKGREESRSQANVKQRLRCVNEVTGGPITSLPNLHNPRFSNNS</sequence>
<evidence type="ECO:0000256" key="4">
    <source>
        <dbReference type="ARBA" id="ARBA00023136"/>
    </source>
</evidence>
<keyword evidence="4 5" id="KW-0472">Membrane</keyword>
<dbReference type="Gene3D" id="1.20.1250.20">
    <property type="entry name" value="MFS general substrate transporter like domains"/>
    <property type="match status" value="1"/>
</dbReference>
<proteinExistence type="predicted"/>
<dbReference type="PROSITE" id="PS00216">
    <property type="entry name" value="SUGAR_TRANSPORT_1"/>
    <property type="match status" value="1"/>
</dbReference>
<feature type="transmembrane region" description="Helical" evidence="5">
    <location>
        <begin position="151"/>
        <end position="169"/>
    </location>
</feature>
<dbReference type="PANTHER" id="PTHR48021">
    <property type="match status" value="1"/>
</dbReference>
<feature type="transmembrane region" description="Helical" evidence="5">
    <location>
        <begin position="21"/>
        <end position="41"/>
    </location>
</feature>
<gene>
    <name evidence="7" type="ORF">SFRICE_034711</name>
</gene>
<dbReference type="InterPro" id="IPR020846">
    <property type="entry name" value="MFS_dom"/>
</dbReference>
<accession>A0A2H1X0G9</accession>
<comment type="subcellular location">
    <subcellularLocation>
        <location evidence="1">Membrane</location>
        <topology evidence="1">Multi-pass membrane protein</topology>
    </subcellularLocation>
</comment>
<evidence type="ECO:0000256" key="1">
    <source>
        <dbReference type="ARBA" id="ARBA00004141"/>
    </source>
</evidence>
<dbReference type="InterPro" id="IPR005828">
    <property type="entry name" value="MFS_sugar_transport-like"/>
</dbReference>
<dbReference type="Pfam" id="PF00083">
    <property type="entry name" value="Sugar_tr"/>
    <property type="match status" value="1"/>
</dbReference>
<keyword evidence="2 5" id="KW-0812">Transmembrane</keyword>
<reference evidence="7" key="1">
    <citation type="submission" date="2016-07" db="EMBL/GenBank/DDBJ databases">
        <authorList>
            <person name="Bretaudeau A."/>
        </authorList>
    </citation>
    <scope>NUCLEOTIDE SEQUENCE</scope>
    <source>
        <strain evidence="7">Rice</strain>
        <tissue evidence="7">Whole body</tissue>
    </source>
</reference>
<feature type="transmembrane region" description="Helical" evidence="5">
    <location>
        <begin position="117"/>
        <end position="139"/>
    </location>
</feature>